<accession>A0A448ZY73</accession>
<dbReference type="InterPro" id="IPR003615">
    <property type="entry name" value="HNH_nuc"/>
</dbReference>
<dbReference type="EMBL" id="LR214939">
    <property type="protein sequence ID" value="VEU56220.1"/>
    <property type="molecule type" value="Genomic_DNA"/>
</dbReference>
<dbReference type="AlphaFoldDB" id="A0A448ZY73"/>
<keyword evidence="2" id="KW-0614">Plasmid</keyword>
<organism evidence="2">
    <name type="scientific">Metamycoplasma salivarium</name>
    <name type="common">Mycoplasma salivarium</name>
    <dbReference type="NCBI Taxonomy" id="2124"/>
    <lineage>
        <taxon>Bacteria</taxon>
        <taxon>Bacillati</taxon>
        <taxon>Mycoplasmatota</taxon>
        <taxon>Mycoplasmoidales</taxon>
        <taxon>Metamycoplasmataceae</taxon>
        <taxon>Metamycoplasma</taxon>
    </lineage>
</organism>
<evidence type="ECO:0000259" key="1">
    <source>
        <dbReference type="Pfam" id="PF13391"/>
    </source>
</evidence>
<proteinExistence type="predicted"/>
<reference evidence="2" key="1">
    <citation type="submission" date="2019-01" db="EMBL/GenBank/DDBJ databases">
        <authorList>
            <consortium name="Pathogen Informatics"/>
        </authorList>
    </citation>
    <scope>NUCLEOTIDE SEQUENCE [LARGE SCALE GENOMIC DNA]</scope>
    <source>
        <strain evidence="2">NCTC10113</strain>
    </source>
</reference>
<dbReference type="RefSeq" id="WP_024544189.1">
    <property type="nucleotide sequence ID" value="NZ_LR214938.2"/>
</dbReference>
<sequence length="410" mass="48711">MHIDDEEKLYKFEYNIQTKNYFDDKSNSARLRGILQFLADSNGHILSWKINFLEVWMDIYTTQSWIRKHNSNFLVRKELFEYIFDDKIIQEPRPNLSANKLILLNDMEIKKLNEWFSLNYKSTLKNIIAIIKGNNPGGSFTSPNNAEIVITNVDSFYKGNLIMFIDKIINLSTKNAYKNFLNSNLNNFWNNQLSKINYLEYLSERNPLLFYFLKILCTNIKNLRDLLQKKNDTQKCLENIESKMNEYFDFANVANRKLNNARNSLPPLEDIIVFEGTQHLFTHFDKAHIYPFSQIKNDTLKLLADKCLDHCKINQNFDSKQINEIVNNGIYQIKSVDNLLNLPKNIHNIFDKNYFTYNQNGEIIYREKKIIKPFELSTIEKYFSKIPYQKLSDLRKYFILQRNKLLEANK</sequence>
<gene>
    <name evidence="2" type="ORF">NCTC10113_01118</name>
</gene>
<geneLocation type="plasmid" evidence="2">
    <name>2</name>
</geneLocation>
<evidence type="ECO:0000313" key="2">
    <source>
        <dbReference type="EMBL" id="VEU56220.1"/>
    </source>
</evidence>
<dbReference type="NCBIfam" id="NF045952">
    <property type="entry name" value="MAG4270_fam"/>
    <property type="match status" value="1"/>
</dbReference>
<name>A0A448ZY73_METSV</name>
<feature type="domain" description="HNH nuclease" evidence="1">
    <location>
        <begin position="283"/>
        <end position="356"/>
    </location>
</feature>
<dbReference type="Pfam" id="PF13391">
    <property type="entry name" value="HNH_2"/>
    <property type="match status" value="1"/>
</dbReference>
<protein>
    <recommendedName>
        <fullName evidence="1">HNH nuclease domain-containing protein</fullName>
    </recommendedName>
</protein>